<name>A0A2S0VP82_9ALTE</name>
<evidence type="ECO:0000313" key="4">
    <source>
        <dbReference type="Proteomes" id="UP000244441"/>
    </source>
</evidence>
<dbReference type="AlphaFoldDB" id="A0A2S0VP82"/>
<feature type="signal peptide" evidence="2">
    <location>
        <begin position="1"/>
        <end position="22"/>
    </location>
</feature>
<keyword evidence="1" id="KW-0175">Coiled coil</keyword>
<feature type="coiled-coil region" evidence="1">
    <location>
        <begin position="31"/>
        <end position="93"/>
    </location>
</feature>
<keyword evidence="4" id="KW-1185">Reference proteome</keyword>
<sequence length="242" mass="26515">MKFLTKPVLAITITFQSVFGVAAETATMEDIAQLQSQLDALSTQVITLMNENSQLTSTLNKQATTIDDQELSIINLQNEKGLLSTEIENLQLDIGEVQNDISLLPSAPVGTILAWHKDLTGVPAELGDEWVICNGQIILDPESPLYGQNSPDLNSDKYEAGKGLYLRGGATSGVVNESTQITDNGYKYGFSNRGSYYGAAYFSIYDAEDFVGQPNGFYSSNYRVKARFQVAAMTVVWIMKIK</sequence>
<evidence type="ECO:0000313" key="3">
    <source>
        <dbReference type="EMBL" id="AWB66009.1"/>
    </source>
</evidence>
<accession>A0A2S0VP82</accession>
<evidence type="ECO:0000256" key="1">
    <source>
        <dbReference type="SAM" id="Coils"/>
    </source>
</evidence>
<protein>
    <submittedName>
        <fullName evidence="3">Uncharacterized protein</fullName>
    </submittedName>
</protein>
<dbReference type="Proteomes" id="UP000244441">
    <property type="component" value="Chromosome"/>
</dbReference>
<proteinExistence type="predicted"/>
<feature type="chain" id="PRO_5015453026" evidence="2">
    <location>
        <begin position="23"/>
        <end position="242"/>
    </location>
</feature>
<evidence type="ECO:0000256" key="2">
    <source>
        <dbReference type="SAM" id="SignalP"/>
    </source>
</evidence>
<dbReference type="RefSeq" id="WP_108602081.1">
    <property type="nucleotide sequence ID" value="NZ_CP026604.1"/>
</dbReference>
<dbReference type="KEGG" id="cate:C2869_05955"/>
<dbReference type="EMBL" id="CP026604">
    <property type="protein sequence ID" value="AWB66009.1"/>
    <property type="molecule type" value="Genomic_DNA"/>
</dbReference>
<organism evidence="3 4">
    <name type="scientific">Saccharobesus litoralis</name>
    <dbReference type="NCBI Taxonomy" id="2172099"/>
    <lineage>
        <taxon>Bacteria</taxon>
        <taxon>Pseudomonadati</taxon>
        <taxon>Pseudomonadota</taxon>
        <taxon>Gammaproteobacteria</taxon>
        <taxon>Alteromonadales</taxon>
        <taxon>Alteromonadaceae</taxon>
        <taxon>Saccharobesus</taxon>
    </lineage>
</organism>
<gene>
    <name evidence="3" type="ORF">C2869_05955</name>
</gene>
<keyword evidence="2" id="KW-0732">Signal</keyword>
<reference evidence="3 4" key="1">
    <citation type="submission" date="2018-01" db="EMBL/GenBank/DDBJ databases">
        <title>Genome sequence of a Cantenovulum-like bacteria.</title>
        <authorList>
            <person name="Tan W.R."/>
            <person name="Lau N.-S."/>
            <person name="Go F."/>
            <person name="Amirul A.-A.A."/>
        </authorList>
    </citation>
    <scope>NUCLEOTIDE SEQUENCE [LARGE SCALE GENOMIC DNA]</scope>
    <source>
        <strain evidence="3 4">CCB-QB4</strain>
    </source>
</reference>
<dbReference type="OrthoDB" id="5365411at2"/>